<sequence>MANRGGPFDNQQASHCIYREQEQEQEQEQEKQPGVEVERAQASWRAGKLKGGR</sequence>
<accession>A0AAD6IZ97</accession>
<reference evidence="2" key="1">
    <citation type="submission" date="2023-01" db="EMBL/GenBank/DDBJ databases">
        <title>The chitinases involved in constricting ring structure development in the nematode-trapping fungus Drechslerella dactyloides.</title>
        <authorList>
            <person name="Wang R."/>
            <person name="Zhang L."/>
            <person name="Tang P."/>
            <person name="Li S."/>
            <person name="Liang L."/>
        </authorList>
    </citation>
    <scope>NUCLEOTIDE SEQUENCE</scope>
    <source>
        <strain evidence="2">YMF1.00031</strain>
    </source>
</reference>
<gene>
    <name evidence="2" type="ORF">Dda_3929</name>
</gene>
<feature type="compositionally biased region" description="Basic and acidic residues" evidence="1">
    <location>
        <begin position="17"/>
        <end position="39"/>
    </location>
</feature>
<evidence type="ECO:0000313" key="2">
    <source>
        <dbReference type="EMBL" id="KAJ6261261.1"/>
    </source>
</evidence>
<evidence type="ECO:0000256" key="1">
    <source>
        <dbReference type="SAM" id="MobiDB-lite"/>
    </source>
</evidence>
<comment type="caution">
    <text evidence="2">The sequence shown here is derived from an EMBL/GenBank/DDBJ whole genome shotgun (WGS) entry which is preliminary data.</text>
</comment>
<protein>
    <submittedName>
        <fullName evidence="2">Uncharacterized protein</fullName>
    </submittedName>
</protein>
<dbReference type="AlphaFoldDB" id="A0AAD6IZ97"/>
<organism evidence="2 3">
    <name type="scientific">Drechslerella dactyloides</name>
    <name type="common">Nematode-trapping fungus</name>
    <name type="synonym">Arthrobotrys dactyloides</name>
    <dbReference type="NCBI Taxonomy" id="74499"/>
    <lineage>
        <taxon>Eukaryota</taxon>
        <taxon>Fungi</taxon>
        <taxon>Dikarya</taxon>
        <taxon>Ascomycota</taxon>
        <taxon>Pezizomycotina</taxon>
        <taxon>Orbiliomycetes</taxon>
        <taxon>Orbiliales</taxon>
        <taxon>Orbiliaceae</taxon>
        <taxon>Drechslerella</taxon>
    </lineage>
</organism>
<dbReference type="EMBL" id="JAQGDS010000004">
    <property type="protein sequence ID" value="KAJ6261261.1"/>
    <property type="molecule type" value="Genomic_DNA"/>
</dbReference>
<proteinExistence type="predicted"/>
<evidence type="ECO:0000313" key="3">
    <source>
        <dbReference type="Proteomes" id="UP001221413"/>
    </source>
</evidence>
<keyword evidence="3" id="KW-1185">Reference proteome</keyword>
<name>A0AAD6IZ97_DREDA</name>
<dbReference type="Proteomes" id="UP001221413">
    <property type="component" value="Unassembled WGS sequence"/>
</dbReference>
<feature type="region of interest" description="Disordered" evidence="1">
    <location>
        <begin position="1"/>
        <end position="53"/>
    </location>
</feature>